<dbReference type="InterPro" id="IPR050580">
    <property type="entry name" value="2H_phosphoesterase_YjcG-like"/>
</dbReference>
<evidence type="ECO:0000313" key="1">
    <source>
        <dbReference type="EMBL" id="GET36867.1"/>
    </source>
</evidence>
<comment type="caution">
    <text evidence="1">The sequence shown here is derived from an EMBL/GenBank/DDBJ whole genome shotgun (WGS) entry which is preliminary data.</text>
</comment>
<evidence type="ECO:0008006" key="3">
    <source>
        <dbReference type="Google" id="ProtNLM"/>
    </source>
</evidence>
<proteinExistence type="predicted"/>
<keyword evidence="2" id="KW-1185">Reference proteome</keyword>
<sequence length="196" mass="22538">MGDSVEIIDMDKRTSLYFIALLPPQEIQDYANRVKQYFAERYNSRHAQKSPPHITLQAPFEWDRESVSVLEQSLQNFANQRPSIPISLSGFAAFPPRVIYINVVKTPQLLTLQADLMDSMMRELGIVDPMAKQRPWAPHMTVAFKDLTKQNFKAAWPEFEHKSVQFEFSANYLTLLVHDGGRWHVSAEFPFLPANG</sequence>
<dbReference type="Gene3D" id="3.90.1140.10">
    <property type="entry name" value="Cyclic phosphodiesterase"/>
    <property type="match status" value="1"/>
</dbReference>
<dbReference type="PANTHER" id="PTHR40037:SF1">
    <property type="entry name" value="PHOSPHOESTERASE SAOUHSC_00951-RELATED"/>
    <property type="match status" value="1"/>
</dbReference>
<dbReference type="Pfam" id="PF13563">
    <property type="entry name" value="2_5_RNA_ligase2"/>
    <property type="match status" value="1"/>
</dbReference>
<dbReference type="AlphaFoldDB" id="A0AAV3XBW2"/>
<dbReference type="Proteomes" id="UP001050975">
    <property type="component" value="Unassembled WGS sequence"/>
</dbReference>
<name>A0AAV3XBW2_9CYAN</name>
<gene>
    <name evidence="1" type="ORF">MiSe_16190</name>
</gene>
<protein>
    <recommendedName>
        <fullName evidence="3">2'-5' RNA ligase</fullName>
    </recommendedName>
</protein>
<dbReference type="EMBL" id="BLAY01000019">
    <property type="protein sequence ID" value="GET36867.1"/>
    <property type="molecule type" value="Genomic_DNA"/>
</dbReference>
<reference evidence="1" key="1">
    <citation type="submission" date="2019-10" db="EMBL/GenBank/DDBJ databases">
        <title>Draft genome sequece of Microseira wollei NIES-4236.</title>
        <authorList>
            <person name="Yamaguchi H."/>
            <person name="Suzuki S."/>
            <person name="Kawachi M."/>
        </authorList>
    </citation>
    <scope>NUCLEOTIDE SEQUENCE</scope>
    <source>
        <strain evidence="1">NIES-4236</strain>
    </source>
</reference>
<dbReference type="SUPFAM" id="SSF55144">
    <property type="entry name" value="LigT-like"/>
    <property type="match status" value="1"/>
</dbReference>
<organism evidence="1 2">
    <name type="scientific">Microseira wollei NIES-4236</name>
    <dbReference type="NCBI Taxonomy" id="2530354"/>
    <lineage>
        <taxon>Bacteria</taxon>
        <taxon>Bacillati</taxon>
        <taxon>Cyanobacteriota</taxon>
        <taxon>Cyanophyceae</taxon>
        <taxon>Oscillatoriophycideae</taxon>
        <taxon>Aerosakkonematales</taxon>
        <taxon>Aerosakkonemataceae</taxon>
        <taxon>Microseira</taxon>
    </lineage>
</organism>
<evidence type="ECO:0000313" key="2">
    <source>
        <dbReference type="Proteomes" id="UP001050975"/>
    </source>
</evidence>
<accession>A0AAV3XBW2</accession>
<dbReference type="InterPro" id="IPR009097">
    <property type="entry name" value="Cyclic_Pdiesterase"/>
</dbReference>
<dbReference type="PANTHER" id="PTHR40037">
    <property type="entry name" value="PHOSPHOESTERASE YJCG-RELATED"/>
    <property type="match status" value="1"/>
</dbReference>